<evidence type="ECO:0000259" key="4">
    <source>
        <dbReference type="Pfam" id="PF04755"/>
    </source>
</evidence>
<dbReference type="STRING" id="29655.A0A0K9PXQ2"/>
<dbReference type="Proteomes" id="UP000036987">
    <property type="component" value="Unassembled WGS sequence"/>
</dbReference>
<dbReference type="InterPro" id="IPR039633">
    <property type="entry name" value="PAP"/>
</dbReference>
<evidence type="ECO:0000256" key="1">
    <source>
        <dbReference type="ARBA" id="ARBA00004474"/>
    </source>
</evidence>
<reference evidence="6" key="1">
    <citation type="journal article" date="2016" name="Nature">
        <title>The genome of the seagrass Zostera marina reveals angiosperm adaptation to the sea.</title>
        <authorList>
            <person name="Olsen J.L."/>
            <person name="Rouze P."/>
            <person name="Verhelst B."/>
            <person name="Lin Y.-C."/>
            <person name="Bayer T."/>
            <person name="Collen J."/>
            <person name="Dattolo E."/>
            <person name="De Paoli E."/>
            <person name="Dittami S."/>
            <person name="Maumus F."/>
            <person name="Michel G."/>
            <person name="Kersting A."/>
            <person name="Lauritano C."/>
            <person name="Lohaus R."/>
            <person name="Toepel M."/>
            <person name="Tonon T."/>
            <person name="Vanneste K."/>
            <person name="Amirebrahimi M."/>
            <person name="Brakel J."/>
            <person name="Bostroem C."/>
            <person name="Chovatia M."/>
            <person name="Grimwood J."/>
            <person name="Jenkins J.W."/>
            <person name="Jueterbock A."/>
            <person name="Mraz A."/>
            <person name="Stam W.T."/>
            <person name="Tice H."/>
            <person name="Bornberg-Bauer E."/>
            <person name="Green P.J."/>
            <person name="Pearson G.A."/>
            <person name="Procaccini G."/>
            <person name="Duarte C.M."/>
            <person name="Schmutz J."/>
            <person name="Reusch T.B.H."/>
            <person name="Van de Peer Y."/>
        </authorList>
    </citation>
    <scope>NUCLEOTIDE SEQUENCE [LARGE SCALE GENOMIC DNA]</scope>
    <source>
        <strain evidence="6">cv. Finnish</strain>
    </source>
</reference>
<name>A0A0K9PXQ2_ZOSMR</name>
<keyword evidence="3" id="KW-0809">Transit peptide</keyword>
<dbReference type="Pfam" id="PF04755">
    <property type="entry name" value="PAP_fibrillin"/>
    <property type="match status" value="1"/>
</dbReference>
<organism evidence="5 6">
    <name type="scientific">Zostera marina</name>
    <name type="common">Eelgrass</name>
    <dbReference type="NCBI Taxonomy" id="29655"/>
    <lineage>
        <taxon>Eukaryota</taxon>
        <taxon>Viridiplantae</taxon>
        <taxon>Streptophyta</taxon>
        <taxon>Embryophyta</taxon>
        <taxon>Tracheophyta</taxon>
        <taxon>Spermatophyta</taxon>
        <taxon>Magnoliopsida</taxon>
        <taxon>Liliopsida</taxon>
        <taxon>Zosteraceae</taxon>
        <taxon>Zostera</taxon>
    </lineage>
</organism>
<dbReference type="InterPro" id="IPR006843">
    <property type="entry name" value="PAP/fibrillin_dom"/>
</dbReference>
<comment type="subcellular location">
    <subcellularLocation>
        <location evidence="1">Plastid</location>
    </subcellularLocation>
</comment>
<accession>A0A0K9PXQ2</accession>
<feature type="domain" description="Plastid lipid-associated protein/fibrillin conserved" evidence="4">
    <location>
        <begin position="74"/>
        <end position="234"/>
    </location>
</feature>
<comment type="caution">
    <text evidence="5">The sequence shown here is derived from an EMBL/GenBank/DDBJ whole genome shotgun (WGS) entry which is preliminary data.</text>
</comment>
<evidence type="ECO:0000313" key="5">
    <source>
        <dbReference type="EMBL" id="KMZ73017.1"/>
    </source>
</evidence>
<sequence length="245" mass="27314">MAFFASISSPTPTVPSHFSFHAAASTGAVFLSANWSGEKELSKGGASVSLPKWRMNVSIFTSLFTGKGKNNREEIKYELLEAIAPLDRGADASSEDRDRIEKITSQLEAKNQVKEPLKSDFLNGKWELIYTTSSSILGLKRPKILRPNGNIFQAINADTLRGQNRETWPFFNQVTADLTPLNTKKIAVKFDTFKILGFIPVKAPDRARGELEITYLDDEIRISRGDKGNLFILKMVDPSYRVPLS</sequence>
<dbReference type="EMBL" id="LFYR01000607">
    <property type="protein sequence ID" value="KMZ73017.1"/>
    <property type="molecule type" value="Genomic_DNA"/>
</dbReference>
<evidence type="ECO:0000256" key="2">
    <source>
        <dbReference type="ARBA" id="ARBA00022640"/>
    </source>
</evidence>
<keyword evidence="6" id="KW-1185">Reference proteome</keyword>
<dbReference type="PANTHER" id="PTHR31906">
    <property type="entry name" value="PLASTID-LIPID-ASSOCIATED PROTEIN 4, CHLOROPLASTIC-RELATED"/>
    <property type="match status" value="1"/>
</dbReference>
<dbReference type="OrthoDB" id="189024at2759"/>
<gene>
    <name evidence="5" type="ORF">ZOSMA_155G00150</name>
</gene>
<evidence type="ECO:0000256" key="3">
    <source>
        <dbReference type="ARBA" id="ARBA00022946"/>
    </source>
</evidence>
<dbReference type="AlphaFoldDB" id="A0A0K9PXQ2"/>
<protein>
    <submittedName>
        <fullName evidence="5">PAP fibrillin</fullName>
    </submittedName>
</protein>
<dbReference type="OMA" id="PTHVATQ"/>
<proteinExistence type="predicted"/>
<keyword evidence="2" id="KW-0934">Plastid</keyword>
<evidence type="ECO:0000313" key="6">
    <source>
        <dbReference type="Proteomes" id="UP000036987"/>
    </source>
</evidence>
<dbReference type="GO" id="GO:0009535">
    <property type="term" value="C:chloroplast thylakoid membrane"/>
    <property type="evidence" value="ECO:0000318"/>
    <property type="project" value="GO_Central"/>
</dbReference>